<dbReference type="Pfam" id="PF13193">
    <property type="entry name" value="AMP-binding_C"/>
    <property type="match status" value="1"/>
</dbReference>
<name>A0ABX8CM18_9NOCA</name>
<keyword evidence="4" id="KW-1185">Reference proteome</keyword>
<dbReference type="SUPFAM" id="SSF56801">
    <property type="entry name" value="Acetyl-CoA synthetase-like"/>
    <property type="match status" value="1"/>
</dbReference>
<dbReference type="Gene3D" id="3.30.300.30">
    <property type="match status" value="1"/>
</dbReference>
<evidence type="ECO:0000313" key="4">
    <source>
        <dbReference type="Proteomes" id="UP000683310"/>
    </source>
</evidence>
<organism evidence="3 4">
    <name type="scientific">Nocardia tengchongensis</name>
    <dbReference type="NCBI Taxonomy" id="2055889"/>
    <lineage>
        <taxon>Bacteria</taxon>
        <taxon>Bacillati</taxon>
        <taxon>Actinomycetota</taxon>
        <taxon>Actinomycetes</taxon>
        <taxon>Mycobacteriales</taxon>
        <taxon>Nocardiaceae</taxon>
        <taxon>Nocardia</taxon>
    </lineage>
</organism>
<dbReference type="Proteomes" id="UP000683310">
    <property type="component" value="Chromosome"/>
</dbReference>
<dbReference type="PANTHER" id="PTHR43201">
    <property type="entry name" value="ACYL-COA SYNTHETASE"/>
    <property type="match status" value="1"/>
</dbReference>
<feature type="domain" description="AMP-dependent synthetase/ligase" evidence="1">
    <location>
        <begin position="8"/>
        <end position="370"/>
    </location>
</feature>
<reference evidence="3 4" key="1">
    <citation type="submission" date="2021-04" db="EMBL/GenBank/DDBJ databases">
        <title>Nocardia tengchongensis.</title>
        <authorList>
            <person name="Zhuang k."/>
            <person name="Ran Y."/>
            <person name="Li W."/>
        </authorList>
    </citation>
    <scope>NUCLEOTIDE SEQUENCE [LARGE SCALE GENOMIC DNA]</scope>
    <source>
        <strain evidence="3 4">CFH S0057</strain>
    </source>
</reference>
<sequence length="514" mass="54994">MYLTQGLHRATQQNPDAAMTVYGERTRTNREVMDRVARLAGALRGLGVAPGDRVAILSLNSDRYHEYLLAMPWADAVLNPVNIRWSAAEIAYSLEDSDSRVLLVDDAFAPLVPALRERFDGLTTVIHCGDGATPDGMTSYEALIAAAEPIADARRGGDALAGIFYTGGTTGFPKGVMLSHTNLMTSALGGVATGYLMAPDAVFLHAAPMFHLADLAGWLGVLIAGGTHVMIPAFDPVAVLNAVQQHRVTSSVLVPVMIQLLADHPRAAEFDLGSVEYLMYGASPISEAVLERAMRLFPRAGFTQAYGQTEAAPIITLLGPEEHRSGRLRSAGKAVPHSEIRIVDADGLDVPAGAVGEVVTRGGHIMLGYWNKPDETAAALRTGWLHTGDGGYLDADGYLHIVDRLKDMIVSGGENVYSAEVENAIAAHPAVAAVAVIGIPDDEWGERVHAVIVCKPGHTVTPAEIRDHTKERIAAYKAPRSVDLVEALPVSGAGKILKRDLREQYWGDKARMVN</sequence>
<dbReference type="Pfam" id="PF00501">
    <property type="entry name" value="AMP-binding"/>
    <property type="match status" value="1"/>
</dbReference>
<proteinExistence type="predicted"/>
<dbReference type="EMBL" id="CP074371">
    <property type="protein sequence ID" value="QVI20401.1"/>
    <property type="molecule type" value="Genomic_DNA"/>
</dbReference>
<dbReference type="PROSITE" id="PS00455">
    <property type="entry name" value="AMP_BINDING"/>
    <property type="match status" value="1"/>
</dbReference>
<dbReference type="InterPro" id="IPR025110">
    <property type="entry name" value="AMP-bd_C"/>
</dbReference>
<evidence type="ECO:0000313" key="3">
    <source>
        <dbReference type="EMBL" id="QVI20401.1"/>
    </source>
</evidence>
<dbReference type="InterPro" id="IPR042099">
    <property type="entry name" value="ANL_N_sf"/>
</dbReference>
<dbReference type="InterPro" id="IPR045851">
    <property type="entry name" value="AMP-bd_C_sf"/>
</dbReference>
<dbReference type="CDD" id="cd17631">
    <property type="entry name" value="FACL_FadD13-like"/>
    <property type="match status" value="1"/>
</dbReference>
<dbReference type="PANTHER" id="PTHR43201:SF32">
    <property type="entry name" value="2-SUCCINYLBENZOATE--COA LIGASE, CHLOROPLASTIC_PEROXISOMAL"/>
    <property type="match status" value="1"/>
</dbReference>
<dbReference type="InterPro" id="IPR000873">
    <property type="entry name" value="AMP-dep_synth/lig_dom"/>
</dbReference>
<dbReference type="Gene3D" id="3.40.50.12780">
    <property type="entry name" value="N-terminal domain of ligase-like"/>
    <property type="match status" value="1"/>
</dbReference>
<gene>
    <name evidence="3" type="ORF">KHQ06_30170</name>
</gene>
<feature type="domain" description="AMP-binding enzyme C-terminal" evidence="2">
    <location>
        <begin position="420"/>
        <end position="495"/>
    </location>
</feature>
<protein>
    <submittedName>
        <fullName evidence="3">Long-chain fatty acid--CoA ligase</fullName>
    </submittedName>
</protein>
<dbReference type="InterPro" id="IPR020845">
    <property type="entry name" value="AMP-binding_CS"/>
</dbReference>
<evidence type="ECO:0000259" key="2">
    <source>
        <dbReference type="Pfam" id="PF13193"/>
    </source>
</evidence>
<keyword evidence="3" id="KW-0436">Ligase</keyword>
<dbReference type="GO" id="GO:0016874">
    <property type="term" value="F:ligase activity"/>
    <property type="evidence" value="ECO:0007669"/>
    <property type="project" value="UniProtKB-KW"/>
</dbReference>
<dbReference type="NCBIfam" id="NF004837">
    <property type="entry name" value="PRK06187.1"/>
    <property type="match status" value="1"/>
</dbReference>
<evidence type="ECO:0000259" key="1">
    <source>
        <dbReference type="Pfam" id="PF00501"/>
    </source>
</evidence>
<accession>A0ABX8CM18</accession>